<reference evidence="1 2" key="1">
    <citation type="submission" date="2020-04" db="EMBL/GenBank/DDBJ databases">
        <authorList>
            <person name="Laetsch R D."/>
            <person name="Stevens L."/>
            <person name="Kumar S."/>
            <person name="Blaxter L. M."/>
        </authorList>
    </citation>
    <scope>NUCLEOTIDE SEQUENCE [LARGE SCALE GENOMIC DNA]</scope>
</reference>
<comment type="caution">
    <text evidence="1">The sequence shown here is derived from an EMBL/GenBank/DDBJ whole genome shotgun (WGS) entry which is preliminary data.</text>
</comment>
<organism evidence="1 2">
    <name type="scientific">Caenorhabditis bovis</name>
    <dbReference type="NCBI Taxonomy" id="2654633"/>
    <lineage>
        <taxon>Eukaryota</taxon>
        <taxon>Metazoa</taxon>
        <taxon>Ecdysozoa</taxon>
        <taxon>Nematoda</taxon>
        <taxon>Chromadorea</taxon>
        <taxon>Rhabditida</taxon>
        <taxon>Rhabditina</taxon>
        <taxon>Rhabditomorpha</taxon>
        <taxon>Rhabditoidea</taxon>
        <taxon>Rhabditidae</taxon>
        <taxon>Peloderinae</taxon>
        <taxon>Caenorhabditis</taxon>
    </lineage>
</organism>
<gene>
    <name evidence="1" type="ORF">CBOVIS_LOCUS4623</name>
</gene>
<name>A0A8S1EMB6_9PELO</name>
<dbReference type="EMBL" id="CADEPM010000003">
    <property type="protein sequence ID" value="CAB3401943.1"/>
    <property type="molecule type" value="Genomic_DNA"/>
</dbReference>
<evidence type="ECO:0000313" key="1">
    <source>
        <dbReference type="EMBL" id="CAB3401943.1"/>
    </source>
</evidence>
<sequence length="123" mass="14543">MFLFFRIALKHLLLMKQLVTNNQRTLFDNLFRTGTTTTFPINLPPNRFFELAHNNREFRRNYDVKIVRNPSKISSQQIEFVFETTYCEMVDGWCNKTKYKRKAIISPKTNSVSGWAFDSVLPV</sequence>
<dbReference type="Proteomes" id="UP000494206">
    <property type="component" value="Unassembled WGS sequence"/>
</dbReference>
<dbReference type="AlphaFoldDB" id="A0A8S1EMB6"/>
<protein>
    <submittedName>
        <fullName evidence="1">Uncharacterized protein</fullName>
    </submittedName>
</protein>
<evidence type="ECO:0000313" key="2">
    <source>
        <dbReference type="Proteomes" id="UP000494206"/>
    </source>
</evidence>
<keyword evidence="2" id="KW-1185">Reference proteome</keyword>
<proteinExistence type="predicted"/>
<accession>A0A8S1EMB6</accession>